<accession>A0A4Q2D608</accession>
<name>A0A4Q2D608_9AGAR</name>
<evidence type="ECO:0000313" key="1">
    <source>
        <dbReference type="EMBL" id="RXW13941.1"/>
    </source>
</evidence>
<dbReference type="OrthoDB" id="3065495at2759"/>
<organism evidence="1 2">
    <name type="scientific">Candolleomyces aberdarensis</name>
    <dbReference type="NCBI Taxonomy" id="2316362"/>
    <lineage>
        <taxon>Eukaryota</taxon>
        <taxon>Fungi</taxon>
        <taxon>Dikarya</taxon>
        <taxon>Basidiomycota</taxon>
        <taxon>Agaricomycotina</taxon>
        <taxon>Agaricomycetes</taxon>
        <taxon>Agaricomycetidae</taxon>
        <taxon>Agaricales</taxon>
        <taxon>Agaricineae</taxon>
        <taxon>Psathyrellaceae</taxon>
        <taxon>Candolleomyces</taxon>
    </lineage>
</organism>
<dbReference type="Proteomes" id="UP000290288">
    <property type="component" value="Unassembled WGS sequence"/>
</dbReference>
<dbReference type="STRING" id="2316362.A0A4Q2D608"/>
<sequence>MNLCPFIFPTSRFRPASILTPCLKLNICVYNDLPSRQAQAQDLLSVTHVSSRLRDVALADASLWNQVLYLNNIHPGFLYAILHRSTPLPLSLAFTEDDTLTNGQGLQWVLGQFSRVEYLHIDVAEQVEGALTKLFLSMAAPILRQCVVRFHGERNVCLNDSTRLFNNNAPALDSLDLLNCYILPQHQSPSNLSIFSVRYLGAKPIEAGHPLPFTSIRNCVEWQGYFQFTTGIILSNCIVPADTADAALLIEIELPSLQSLMIAASPTVCEQLARVLRYPAQCGVSVNVLLPYGRPIFSQDVEVSAAAGCLFILPHEVFKRCWLTAE</sequence>
<proteinExistence type="predicted"/>
<dbReference type="EMBL" id="SDEE01000798">
    <property type="protein sequence ID" value="RXW13941.1"/>
    <property type="molecule type" value="Genomic_DNA"/>
</dbReference>
<dbReference type="AlphaFoldDB" id="A0A4Q2D608"/>
<evidence type="ECO:0008006" key="3">
    <source>
        <dbReference type="Google" id="ProtNLM"/>
    </source>
</evidence>
<reference evidence="1 2" key="1">
    <citation type="submission" date="2019-01" db="EMBL/GenBank/DDBJ databases">
        <title>Draft genome sequence of Psathyrella aberdarensis IHI B618.</title>
        <authorList>
            <person name="Buettner E."/>
            <person name="Kellner H."/>
        </authorList>
    </citation>
    <scope>NUCLEOTIDE SEQUENCE [LARGE SCALE GENOMIC DNA]</scope>
    <source>
        <strain evidence="1 2">IHI B618</strain>
    </source>
</reference>
<keyword evidence="2" id="KW-1185">Reference proteome</keyword>
<protein>
    <recommendedName>
        <fullName evidence="3">F-box domain-containing protein</fullName>
    </recommendedName>
</protein>
<gene>
    <name evidence="1" type="ORF">EST38_g11918</name>
</gene>
<evidence type="ECO:0000313" key="2">
    <source>
        <dbReference type="Proteomes" id="UP000290288"/>
    </source>
</evidence>
<comment type="caution">
    <text evidence="1">The sequence shown here is derived from an EMBL/GenBank/DDBJ whole genome shotgun (WGS) entry which is preliminary data.</text>
</comment>